<gene>
    <name evidence="2" type="ORF">ACFSF0_14120</name>
</gene>
<dbReference type="SUPFAM" id="SSF48452">
    <property type="entry name" value="TPR-like"/>
    <property type="match status" value="1"/>
</dbReference>
<organism evidence="2 3">
    <name type="scientific">Ottowia flava</name>
    <dbReference type="NCBI Taxonomy" id="2675430"/>
    <lineage>
        <taxon>Bacteria</taxon>
        <taxon>Pseudomonadati</taxon>
        <taxon>Pseudomonadota</taxon>
        <taxon>Betaproteobacteria</taxon>
        <taxon>Burkholderiales</taxon>
        <taxon>Comamonadaceae</taxon>
        <taxon>Ottowia</taxon>
    </lineage>
</organism>
<comment type="caution">
    <text evidence="2">The sequence shown here is derived from an EMBL/GenBank/DDBJ whole genome shotgun (WGS) entry which is preliminary data.</text>
</comment>
<dbReference type="PANTHER" id="PTHR37391:SF2">
    <property type="entry name" value="E3 UBIQUITIN-PROTEIN LIGASE"/>
    <property type="match status" value="1"/>
</dbReference>
<keyword evidence="3" id="KW-1185">Reference proteome</keyword>
<evidence type="ECO:0000313" key="3">
    <source>
        <dbReference type="Proteomes" id="UP001597304"/>
    </source>
</evidence>
<dbReference type="InterPro" id="IPR049202">
    <property type="entry name" value="DUF6817"/>
</dbReference>
<accession>A0ABW4KUK0</accession>
<dbReference type="PANTHER" id="PTHR37391">
    <property type="entry name" value="E3 UBIQUITIN-PROTEIN LIGASE"/>
    <property type="match status" value="1"/>
</dbReference>
<sequence length="368" mass="40831">MKLPLQALDPDLFARAQALLDDEWLAHDADLAPVLPTVLARGVGQDWHKAGTFRHHLIGVARSLALWQQPRAVRLLGLLHSVYGNAFVDLVKFDMATERGRLQALVGQGEEELVYLFCTASRREFTQKVLAGQIEPDGSLPLHTNQGEPITLAPDVVAAFLVVSMADTIEQWFSWQDDIYSRFPDTDTSRQQKVHWMASLWPGPMRPSGRMLHQINRLGLALQHPKLKGRLPMPPVFEACTAPFSASDDAAAASLYWSVIQQDQPLADLDVATGVLEQAVRLNPWVGEPQMVLAQLYLSAGRREDAARAAESALQAFCSWGNAWDKRVQWDAWIAWTRILLQGATTDGPGAWPERLDKLNNVALRAGA</sequence>
<protein>
    <submittedName>
        <fullName evidence="2">DUF6817 domain-containing protein</fullName>
    </submittedName>
</protein>
<dbReference type="Pfam" id="PF20680">
    <property type="entry name" value="DUF6817"/>
    <property type="match status" value="1"/>
</dbReference>
<dbReference type="RefSeq" id="WP_147914301.1">
    <property type="nucleotide sequence ID" value="NZ_JBHUEJ010000033.1"/>
</dbReference>
<reference evidence="3" key="1">
    <citation type="journal article" date="2019" name="Int. J. Syst. Evol. Microbiol.">
        <title>The Global Catalogue of Microorganisms (GCM) 10K type strain sequencing project: providing services to taxonomists for standard genome sequencing and annotation.</title>
        <authorList>
            <consortium name="The Broad Institute Genomics Platform"/>
            <consortium name="The Broad Institute Genome Sequencing Center for Infectious Disease"/>
            <person name="Wu L."/>
            <person name="Ma J."/>
        </authorList>
    </citation>
    <scope>NUCLEOTIDE SEQUENCE [LARGE SCALE GENOMIC DNA]</scope>
    <source>
        <strain evidence="3">LMG 29247</strain>
    </source>
</reference>
<dbReference type="EMBL" id="JBHUEJ010000033">
    <property type="protein sequence ID" value="MFD1711749.1"/>
    <property type="molecule type" value="Genomic_DNA"/>
</dbReference>
<feature type="domain" description="DUF6817" evidence="1">
    <location>
        <begin position="39"/>
        <end position="122"/>
    </location>
</feature>
<dbReference type="InterPro" id="IPR011990">
    <property type="entry name" value="TPR-like_helical_dom_sf"/>
</dbReference>
<evidence type="ECO:0000259" key="1">
    <source>
        <dbReference type="Pfam" id="PF20680"/>
    </source>
</evidence>
<proteinExistence type="predicted"/>
<dbReference type="Gene3D" id="1.25.40.10">
    <property type="entry name" value="Tetratricopeptide repeat domain"/>
    <property type="match status" value="1"/>
</dbReference>
<name>A0ABW4KUK0_9BURK</name>
<dbReference type="Proteomes" id="UP001597304">
    <property type="component" value="Unassembled WGS sequence"/>
</dbReference>
<evidence type="ECO:0000313" key="2">
    <source>
        <dbReference type="EMBL" id="MFD1711749.1"/>
    </source>
</evidence>